<dbReference type="GO" id="GO:0003688">
    <property type="term" value="F:DNA replication origin binding"/>
    <property type="evidence" value="ECO:0007669"/>
    <property type="project" value="TreeGrafter"/>
</dbReference>
<keyword evidence="4" id="KW-0539">Nucleus</keyword>
<dbReference type="GO" id="GO:0006270">
    <property type="term" value="P:DNA replication initiation"/>
    <property type="evidence" value="ECO:0007669"/>
    <property type="project" value="InterPro"/>
</dbReference>
<dbReference type="AlphaFoldDB" id="A0A7R9BBX3"/>
<dbReference type="Pfam" id="PF02724">
    <property type="entry name" value="CDC45"/>
    <property type="match status" value="1"/>
</dbReference>
<dbReference type="GO" id="GO:0003697">
    <property type="term" value="F:single-stranded DNA binding"/>
    <property type="evidence" value="ECO:0007669"/>
    <property type="project" value="TreeGrafter"/>
</dbReference>
<comment type="similarity">
    <text evidence="2">Belongs to the CDC45 family.</text>
</comment>
<dbReference type="GO" id="GO:0031261">
    <property type="term" value="C:DNA replication preinitiation complex"/>
    <property type="evidence" value="ECO:0007669"/>
    <property type="project" value="TreeGrafter"/>
</dbReference>
<evidence type="ECO:0008006" key="9">
    <source>
        <dbReference type="Google" id="ProtNLM"/>
    </source>
</evidence>
<evidence type="ECO:0000313" key="7">
    <source>
        <dbReference type="EMBL" id="CAD7272309.1"/>
    </source>
</evidence>
<sequence length="1154" mass="133077">MPRRPAPGYSKDKGLHGILMPHSIAVAILVREYHYMRMRGFGFCQSSRVEIASDLNIVGTEPYGAFTRRQSFLMAKMIHRLITCPAMPLSRVIDLFLHVWDEFPEMLWVRVFLRYQRMLRRGIDVPDCFQHESPEKYVDEFQCRFLADCYPHWTFKNASQFIKSQTELMHSRDPRSMHGAELSKRLQDVYQTCKDGNMRPLFMLAYLNAIKFRDLNTSEAMLHETSDNIAGDSIKYALNIGQWMLRQPKHSIRAAVKNLVVWGFEFGGTTYYQIPLTEALEDALYCRDIPLLLILVTLAWERADQIRIETAGRLIFRLIEYGLGRLAIDRYLAILREKWVRYFRPVRVFEVLRWAEHLSLNALEADLTLMIRSDRMSWSCGLGKHGMADMYANVLLNTDCRDITRLKICWGPQVPTAACVKALRLYKQGRLHLAIAVLNWIKTRHAQVCRYDTVLELQHTWKSMQMFIHYHEFLKRGQWIQAIECARYLQVYKPLQGLVLEAEATVYAGFPEEAYSLGQTILDAACRPSRCTEKEFRITACEAASVTAEARLIRAFVCFLVENPERGLKDLSVAMHLCRKYRFVNLGWNAVILCASYQAIMGLPAKSLATITSIKTRIYQLGDHLLTGRYELAKAKIIGRLIVNGHLEESVYLPVCEDAASRSVKMFKQTGDRVREHHACHLKRVLVIAHHDVDAVCATQILLTLFRCDEIMHSMVTIQTVDECRNTFKEFKGKVKYAVLINCGASIDVTDVLEDDEIIVFVADHHRPIDVANFHSISQINLLCRLDVEREEIADIPDYDAIYRKDSSDEEPDEDEEDDPENERGRKRQRLNEDIVLRRAKRRQWEDERRRILLDYNEFSYYGPSTAIMMFELAWKMTKDSNDLLWWAVVGMSEMLVNGKIRRDTYALELTRMQPHVLRLNPRLPVASGDGNTLRRNTARGMHIAIAEELNLPLYQHWSLWDSMRNSRQVACRFKLWSTRGERGLLGFLAELGDNLNPVLEGINFAKHQLSSVFRLTQVLLDMQSISVLGSFLYVVVSDGCGDAKSLWCPPWLHMLAQFLLEANAAAQRHRKARTWPLVMALPDPQSIEHQFVVGIPPLAQDSPKNLFGRAFEHAISRTEVEAEQNSFDTSIIRIRKTDVTRFVDALATLLESA</sequence>
<organism evidence="7">
    <name type="scientific">Notodromas monacha</name>
    <dbReference type="NCBI Taxonomy" id="399045"/>
    <lineage>
        <taxon>Eukaryota</taxon>
        <taxon>Metazoa</taxon>
        <taxon>Ecdysozoa</taxon>
        <taxon>Arthropoda</taxon>
        <taxon>Crustacea</taxon>
        <taxon>Oligostraca</taxon>
        <taxon>Ostracoda</taxon>
        <taxon>Podocopa</taxon>
        <taxon>Podocopida</taxon>
        <taxon>Cypridocopina</taxon>
        <taxon>Cypridoidea</taxon>
        <taxon>Cyprididae</taxon>
        <taxon>Notodromas</taxon>
    </lineage>
</organism>
<feature type="compositionally biased region" description="Acidic residues" evidence="6">
    <location>
        <begin position="808"/>
        <end position="821"/>
    </location>
</feature>
<gene>
    <name evidence="7" type="ORF">NMOB1V02_LOCUS251</name>
</gene>
<protein>
    <recommendedName>
        <fullName evidence="9">Cell division control protein 45</fullName>
    </recommendedName>
</protein>
<dbReference type="Proteomes" id="UP000678499">
    <property type="component" value="Unassembled WGS sequence"/>
</dbReference>
<evidence type="ECO:0000256" key="1">
    <source>
        <dbReference type="ARBA" id="ARBA00004123"/>
    </source>
</evidence>
<evidence type="ECO:0000256" key="3">
    <source>
        <dbReference type="ARBA" id="ARBA00022705"/>
    </source>
</evidence>
<keyword evidence="3" id="KW-0235">DNA replication</keyword>
<evidence type="ECO:0000256" key="2">
    <source>
        <dbReference type="ARBA" id="ARBA00010727"/>
    </source>
</evidence>
<evidence type="ECO:0000256" key="5">
    <source>
        <dbReference type="ARBA" id="ARBA00023306"/>
    </source>
</evidence>
<evidence type="ECO:0000256" key="6">
    <source>
        <dbReference type="SAM" id="MobiDB-lite"/>
    </source>
</evidence>
<evidence type="ECO:0000313" key="8">
    <source>
        <dbReference type="Proteomes" id="UP000678499"/>
    </source>
</evidence>
<dbReference type="InterPro" id="IPR038763">
    <property type="entry name" value="DHH_sf"/>
</dbReference>
<comment type="subcellular location">
    <subcellularLocation>
        <location evidence="1">Nucleus</location>
    </subcellularLocation>
</comment>
<reference evidence="7" key="1">
    <citation type="submission" date="2020-11" db="EMBL/GenBank/DDBJ databases">
        <authorList>
            <person name="Tran Van P."/>
        </authorList>
    </citation>
    <scope>NUCLEOTIDE SEQUENCE</scope>
</reference>
<dbReference type="GO" id="GO:1902977">
    <property type="term" value="P:mitotic DNA replication preinitiation complex assembly"/>
    <property type="evidence" value="ECO:0007669"/>
    <property type="project" value="TreeGrafter"/>
</dbReference>
<dbReference type="SUPFAM" id="SSF64182">
    <property type="entry name" value="DHH phosphoesterases"/>
    <property type="match status" value="1"/>
</dbReference>
<dbReference type="OrthoDB" id="10258882at2759"/>
<keyword evidence="8" id="KW-1185">Reference proteome</keyword>
<dbReference type="GO" id="GO:0003682">
    <property type="term" value="F:chromatin binding"/>
    <property type="evidence" value="ECO:0007669"/>
    <property type="project" value="TreeGrafter"/>
</dbReference>
<dbReference type="GO" id="GO:0000727">
    <property type="term" value="P:double-strand break repair via break-induced replication"/>
    <property type="evidence" value="ECO:0007669"/>
    <property type="project" value="TreeGrafter"/>
</dbReference>
<feature type="region of interest" description="Disordered" evidence="6">
    <location>
        <begin position="804"/>
        <end position="828"/>
    </location>
</feature>
<dbReference type="EMBL" id="CAJPEX010000017">
    <property type="protein sequence ID" value="CAG0912461.1"/>
    <property type="molecule type" value="Genomic_DNA"/>
</dbReference>
<keyword evidence="5" id="KW-0131">Cell cycle</keyword>
<dbReference type="PANTHER" id="PTHR10507">
    <property type="entry name" value="CDC45-RELATED PROTEIN"/>
    <property type="match status" value="1"/>
</dbReference>
<accession>A0A7R9BBX3</accession>
<dbReference type="EMBL" id="OA882054">
    <property type="protein sequence ID" value="CAD7272309.1"/>
    <property type="molecule type" value="Genomic_DNA"/>
</dbReference>
<dbReference type="PANTHER" id="PTHR10507:SF0">
    <property type="entry name" value="CELL DIVISION CONTROL PROTEIN 45 HOMOLOG"/>
    <property type="match status" value="1"/>
</dbReference>
<name>A0A7R9BBX3_9CRUS</name>
<proteinExistence type="inferred from homology"/>
<evidence type="ECO:0000256" key="4">
    <source>
        <dbReference type="ARBA" id="ARBA00023242"/>
    </source>
</evidence>
<dbReference type="InterPro" id="IPR003874">
    <property type="entry name" value="CDC45"/>
</dbReference>